<accession>A0A0S8GBP8</accession>
<organism evidence="4 5">
    <name type="scientific">candidate division TA06 bacterium SM23_40</name>
    <dbReference type="NCBI Taxonomy" id="1703774"/>
    <lineage>
        <taxon>Bacteria</taxon>
        <taxon>Bacteria division TA06</taxon>
    </lineage>
</organism>
<dbReference type="Gene3D" id="3.40.50.2300">
    <property type="match status" value="1"/>
</dbReference>
<dbReference type="Proteomes" id="UP000051717">
    <property type="component" value="Unassembled WGS sequence"/>
</dbReference>
<evidence type="ECO:0000313" key="4">
    <source>
        <dbReference type="EMBL" id="KPK70097.1"/>
    </source>
</evidence>
<keyword evidence="1 2" id="KW-0597">Phosphoprotein</keyword>
<dbReference type="SUPFAM" id="SSF52172">
    <property type="entry name" value="CheY-like"/>
    <property type="match status" value="1"/>
</dbReference>
<evidence type="ECO:0000313" key="5">
    <source>
        <dbReference type="Proteomes" id="UP000051717"/>
    </source>
</evidence>
<sequence length="129" mass="14758">MENQARILIVDDDADFVAATRKILEANGYEVDSSYTTHEAKKKIRAHRPDLILMDVMMERMNDGFVLCTELKNDDRYKDIPVIVLTSVTEKTGLKFSPEKDGEYLEAEALLDKPVEPAELLRRIRELSS</sequence>
<name>A0A0S8GBP8_UNCT6</name>
<protein>
    <recommendedName>
        <fullName evidence="3">Response regulatory domain-containing protein</fullName>
    </recommendedName>
</protein>
<dbReference type="InterPro" id="IPR001789">
    <property type="entry name" value="Sig_transdc_resp-reg_receiver"/>
</dbReference>
<proteinExistence type="predicted"/>
<comment type="caution">
    <text evidence="4">The sequence shown here is derived from an EMBL/GenBank/DDBJ whole genome shotgun (WGS) entry which is preliminary data.</text>
</comment>
<evidence type="ECO:0000256" key="2">
    <source>
        <dbReference type="PROSITE-ProRule" id="PRU00169"/>
    </source>
</evidence>
<dbReference type="InterPro" id="IPR011006">
    <property type="entry name" value="CheY-like_superfamily"/>
</dbReference>
<dbReference type="InterPro" id="IPR050595">
    <property type="entry name" value="Bact_response_regulator"/>
</dbReference>
<evidence type="ECO:0000259" key="3">
    <source>
        <dbReference type="PROSITE" id="PS50110"/>
    </source>
</evidence>
<dbReference type="EMBL" id="LJUI01000022">
    <property type="protein sequence ID" value="KPK70097.1"/>
    <property type="molecule type" value="Genomic_DNA"/>
</dbReference>
<dbReference type="PANTHER" id="PTHR44591">
    <property type="entry name" value="STRESS RESPONSE REGULATOR PROTEIN 1"/>
    <property type="match status" value="1"/>
</dbReference>
<dbReference type="PANTHER" id="PTHR44591:SF3">
    <property type="entry name" value="RESPONSE REGULATORY DOMAIN-CONTAINING PROTEIN"/>
    <property type="match status" value="1"/>
</dbReference>
<evidence type="ECO:0000256" key="1">
    <source>
        <dbReference type="ARBA" id="ARBA00022553"/>
    </source>
</evidence>
<feature type="domain" description="Response regulatory" evidence="3">
    <location>
        <begin position="6"/>
        <end position="128"/>
    </location>
</feature>
<feature type="modified residue" description="4-aspartylphosphate" evidence="2">
    <location>
        <position position="55"/>
    </location>
</feature>
<dbReference type="AlphaFoldDB" id="A0A0S8GBP8"/>
<dbReference type="PROSITE" id="PS50110">
    <property type="entry name" value="RESPONSE_REGULATORY"/>
    <property type="match status" value="1"/>
</dbReference>
<gene>
    <name evidence="4" type="ORF">AMJ82_03985</name>
</gene>
<dbReference type="GO" id="GO:0000160">
    <property type="term" value="P:phosphorelay signal transduction system"/>
    <property type="evidence" value="ECO:0007669"/>
    <property type="project" value="InterPro"/>
</dbReference>
<dbReference type="Pfam" id="PF00072">
    <property type="entry name" value="Response_reg"/>
    <property type="match status" value="1"/>
</dbReference>
<reference evidence="4 5" key="1">
    <citation type="journal article" date="2015" name="Microbiome">
        <title>Genomic resolution of linkages in carbon, nitrogen, and sulfur cycling among widespread estuary sediment bacteria.</title>
        <authorList>
            <person name="Baker B.J."/>
            <person name="Lazar C.S."/>
            <person name="Teske A.P."/>
            <person name="Dick G.J."/>
        </authorList>
    </citation>
    <scope>NUCLEOTIDE SEQUENCE [LARGE SCALE GENOMIC DNA]</scope>
    <source>
        <strain evidence="4">SM23_40</strain>
    </source>
</reference>
<dbReference type="SMART" id="SM00448">
    <property type="entry name" value="REC"/>
    <property type="match status" value="1"/>
</dbReference>